<feature type="compositionally biased region" description="Low complexity" evidence="1">
    <location>
        <begin position="116"/>
        <end position="131"/>
    </location>
</feature>
<evidence type="ECO:0000313" key="2">
    <source>
        <dbReference type="EMBL" id="RCN51859.1"/>
    </source>
</evidence>
<accession>A0A368H8B8</accession>
<proteinExistence type="predicted"/>
<dbReference type="Proteomes" id="UP000252519">
    <property type="component" value="Unassembled WGS sequence"/>
</dbReference>
<protein>
    <submittedName>
        <fullName evidence="2">Uncharacterized protein</fullName>
    </submittedName>
</protein>
<name>A0A368H8B8_ANCCA</name>
<feature type="compositionally biased region" description="Basic and acidic residues" evidence="1">
    <location>
        <begin position="83"/>
        <end position="101"/>
    </location>
</feature>
<dbReference type="EMBL" id="JOJR01000010">
    <property type="protein sequence ID" value="RCN51859.1"/>
    <property type="molecule type" value="Genomic_DNA"/>
</dbReference>
<reference evidence="2 3" key="1">
    <citation type="submission" date="2014-10" db="EMBL/GenBank/DDBJ databases">
        <title>Draft genome of the hookworm Ancylostoma caninum.</title>
        <authorList>
            <person name="Mitreva M."/>
        </authorList>
    </citation>
    <scope>NUCLEOTIDE SEQUENCE [LARGE SCALE GENOMIC DNA]</scope>
    <source>
        <strain evidence="2 3">Baltimore</strain>
    </source>
</reference>
<feature type="region of interest" description="Disordered" evidence="1">
    <location>
        <begin position="1"/>
        <end position="137"/>
    </location>
</feature>
<feature type="compositionally biased region" description="Basic residues" evidence="1">
    <location>
        <begin position="1"/>
        <end position="12"/>
    </location>
</feature>
<keyword evidence="3" id="KW-1185">Reference proteome</keyword>
<comment type="caution">
    <text evidence="2">The sequence shown here is derived from an EMBL/GenBank/DDBJ whole genome shotgun (WGS) entry which is preliminary data.</text>
</comment>
<feature type="compositionally biased region" description="Low complexity" evidence="1">
    <location>
        <begin position="13"/>
        <end position="23"/>
    </location>
</feature>
<dbReference type="AlphaFoldDB" id="A0A368H8B8"/>
<organism evidence="2 3">
    <name type="scientific">Ancylostoma caninum</name>
    <name type="common">Dog hookworm</name>
    <dbReference type="NCBI Taxonomy" id="29170"/>
    <lineage>
        <taxon>Eukaryota</taxon>
        <taxon>Metazoa</taxon>
        <taxon>Ecdysozoa</taxon>
        <taxon>Nematoda</taxon>
        <taxon>Chromadorea</taxon>
        <taxon>Rhabditida</taxon>
        <taxon>Rhabditina</taxon>
        <taxon>Rhabditomorpha</taxon>
        <taxon>Strongyloidea</taxon>
        <taxon>Ancylostomatidae</taxon>
        <taxon>Ancylostomatinae</taxon>
        <taxon>Ancylostoma</taxon>
    </lineage>
</organism>
<evidence type="ECO:0000256" key="1">
    <source>
        <dbReference type="SAM" id="MobiDB-lite"/>
    </source>
</evidence>
<sequence>MNPRPKRARRLRTSSSASSSSSETLRRSRRRKHGNIRTGKEHVTPLFSNSSFRLSPSPQAELPKRASLRPKAPAKSASSNDNTPKRGAKEERTRPLTRSHDTATSCRHADPNIVLSSSSESSTPSSPTSQDSEYKARIRPPSKVIFLHMKHQKYQLRKKMFEKGF</sequence>
<feature type="compositionally biased region" description="Polar residues" evidence="1">
    <location>
        <begin position="46"/>
        <end position="58"/>
    </location>
</feature>
<gene>
    <name evidence="2" type="ORF">ANCCAN_01947</name>
</gene>
<evidence type="ECO:0000313" key="3">
    <source>
        <dbReference type="Proteomes" id="UP000252519"/>
    </source>
</evidence>